<dbReference type="HOGENOM" id="CLU_008557_0_0_1"/>
<evidence type="ECO:0000256" key="11">
    <source>
        <dbReference type="ARBA" id="ARBA00023242"/>
    </source>
</evidence>
<keyword evidence="2" id="KW-0678">Repressor</keyword>
<comment type="subcellular location">
    <subcellularLocation>
        <location evidence="1">Nucleus</location>
    </subcellularLocation>
</comment>
<feature type="compositionally biased region" description="Polar residues" evidence="13">
    <location>
        <begin position="406"/>
        <end position="423"/>
    </location>
</feature>
<dbReference type="AlphaFoldDB" id="J8Q3P2"/>
<dbReference type="GO" id="GO:0043565">
    <property type="term" value="F:sequence-specific DNA binding"/>
    <property type="evidence" value="ECO:0007669"/>
    <property type="project" value="UniProtKB-ARBA"/>
</dbReference>
<feature type="compositionally biased region" description="Polar residues" evidence="13">
    <location>
        <begin position="472"/>
        <end position="510"/>
    </location>
</feature>
<feature type="region of interest" description="Disordered" evidence="13">
    <location>
        <begin position="750"/>
        <end position="803"/>
    </location>
</feature>
<comment type="caution">
    <text evidence="17">The sequence shown here is derived from an EMBL/GenBank/DDBJ whole genome shotgun (WGS) entry which is preliminary data.</text>
</comment>
<dbReference type="Pfam" id="PF02373">
    <property type="entry name" value="JmjC"/>
    <property type="match status" value="1"/>
</dbReference>
<evidence type="ECO:0000256" key="12">
    <source>
        <dbReference type="PROSITE-ProRule" id="PRU00042"/>
    </source>
</evidence>
<feature type="compositionally biased region" description="Low complexity" evidence="13">
    <location>
        <begin position="511"/>
        <end position="562"/>
    </location>
</feature>
<feature type="domain" description="C2H2-type" evidence="14">
    <location>
        <begin position="856"/>
        <end position="884"/>
    </location>
</feature>
<evidence type="ECO:0000259" key="15">
    <source>
        <dbReference type="PROSITE" id="PS51183"/>
    </source>
</evidence>
<evidence type="ECO:0000256" key="9">
    <source>
        <dbReference type="ARBA" id="ARBA00023125"/>
    </source>
</evidence>
<keyword evidence="10" id="KW-0804">Transcription</keyword>
<dbReference type="SMART" id="SM00545">
    <property type="entry name" value="JmjN"/>
    <property type="match status" value="1"/>
</dbReference>
<dbReference type="GO" id="GO:0032454">
    <property type="term" value="F:histone H3K9 demethylase activity"/>
    <property type="evidence" value="ECO:0007669"/>
    <property type="project" value="TreeGrafter"/>
</dbReference>
<dbReference type="PROSITE" id="PS00028">
    <property type="entry name" value="ZINC_FINGER_C2H2_1"/>
    <property type="match status" value="1"/>
</dbReference>
<dbReference type="InterPro" id="IPR003349">
    <property type="entry name" value="JmjN"/>
</dbReference>
<dbReference type="Gene3D" id="2.60.120.650">
    <property type="entry name" value="Cupin"/>
    <property type="match status" value="1"/>
</dbReference>
<dbReference type="Gene3D" id="3.30.160.60">
    <property type="entry name" value="Classic Zinc Finger"/>
    <property type="match status" value="2"/>
</dbReference>
<organism evidence="17 18">
    <name type="scientific">Saccharomyces arboricola (strain H-6 / AS 2.3317 / CBS 10644)</name>
    <name type="common">Yeast</name>
    <dbReference type="NCBI Taxonomy" id="1160507"/>
    <lineage>
        <taxon>Eukaryota</taxon>
        <taxon>Fungi</taxon>
        <taxon>Dikarya</taxon>
        <taxon>Ascomycota</taxon>
        <taxon>Saccharomycotina</taxon>
        <taxon>Saccharomycetes</taxon>
        <taxon>Saccharomycetales</taxon>
        <taxon>Saccharomycetaceae</taxon>
        <taxon>Saccharomyces</taxon>
    </lineage>
</organism>
<name>J8Q3P2_SACAR</name>
<feature type="region of interest" description="Disordered" evidence="13">
    <location>
        <begin position="345"/>
        <end position="372"/>
    </location>
</feature>
<proteinExistence type="predicted"/>
<feature type="compositionally biased region" description="Low complexity" evidence="13">
    <location>
        <begin position="782"/>
        <end position="796"/>
    </location>
</feature>
<protein>
    <submittedName>
        <fullName evidence="17">Gis1p</fullName>
    </submittedName>
</protein>
<dbReference type="GO" id="GO:0051864">
    <property type="term" value="F:histone H3K36 demethylase activity"/>
    <property type="evidence" value="ECO:0007669"/>
    <property type="project" value="UniProtKB-ARBA"/>
</dbReference>
<sequence>MGIKPVEVIDGVPIFKPSMMEFANFQYFIGEITKFGLENGIVKVIPPKEWLDLLEGSPSVEALKNIRINSPVYQNGKRCENQEDDIFTIESRRGTKPYNLMQWQTLATKAAPRIDQSNGNNVNNNHNNHNGNEVLKGNYNIDSQEDYYDLGRLQTLETEFWKTIAFSKPLYGVDETSSGFPYDLTLWNLNNLSDSISSSNRHIFSGQSKSMVPWHLDEQNRCSINYLHFGSPKQWYSIPCSNTDRFLDLLSNEPINEKKRCPAFIRHQNILTSPDFLKKNDIKFDRVLQFEHEFIITFPYSMYSGFNYGYNLCESIEVVLDRQSICRRQPLRCLCEPKREEEKTSAFSNLSYDPNESEQRESINDNDNDNDNDLFQKVRSFDELLNHSSQELQNLEDNKNPLFANINMNRPQSGSLRSTTPNGVNQFLNMNQTTISRISSPLLSRMMDLSNIVEPTLDDPTAKFRRKVLTPQLPQMNIPSNSSNFGTPSLTNTNSLLSNITAASTNPSTMTNGNQNHNNNNGNNNNDNNNDNNNTNDNNDNTNSNNNMISNNNSTNNSSNNNVSTVPSSMMHSSTLNGSSGLGGDNDDNMLALSLATLANSATASPRLTLPPLSSPMNPNGHASFNGNVMNNNGNGNGNIIYSAGATTATATSASAPHNLSIVSPNPTYSSNPLSLYLTNSKNPLSSGLAPLSPSSSNIPFLKRNNVVTLNISREASKSPISSFVNDYRSPLGVSNPLMYSSTINDYSNGTGIRQNSNNINPLDAGPSFSPLHKKPKILNGNDNSNNNNNSNDNSNFDYSFTGNRQESNSAILSNNSNNNDNYRTSSMHNNGNNYQSHSSKFGENEVIMSDHGKIYICRECNRQFSSGHHLTRHKKSVHSGEKPHSCPRCGKRFKRRDHVLQHLNKKIPCTQELENAKVTES</sequence>
<evidence type="ECO:0000256" key="5">
    <source>
        <dbReference type="ARBA" id="ARBA00022737"/>
    </source>
</evidence>
<evidence type="ECO:0000313" key="17">
    <source>
        <dbReference type="EMBL" id="EJS44293.1"/>
    </source>
</evidence>
<dbReference type="SMART" id="SM00355">
    <property type="entry name" value="ZnF_C2H2"/>
    <property type="match status" value="2"/>
</dbReference>
<feature type="domain" description="JmjC" evidence="16">
    <location>
        <begin position="181"/>
        <end position="335"/>
    </location>
</feature>
<feature type="region of interest" description="Disordered" evidence="13">
    <location>
        <begin position="402"/>
        <end position="423"/>
    </location>
</feature>
<dbReference type="SUPFAM" id="SSF57667">
    <property type="entry name" value="beta-beta-alpha zinc fingers"/>
    <property type="match status" value="1"/>
</dbReference>
<dbReference type="PANTHER" id="PTHR10694">
    <property type="entry name" value="LYSINE-SPECIFIC DEMETHYLASE"/>
    <property type="match status" value="1"/>
</dbReference>
<keyword evidence="7" id="KW-0862">Zinc</keyword>
<gene>
    <name evidence="17" type="ORF">SU7_0636</name>
</gene>
<keyword evidence="6 12" id="KW-0863">Zinc-finger</keyword>
<evidence type="ECO:0000256" key="3">
    <source>
        <dbReference type="ARBA" id="ARBA00022553"/>
    </source>
</evidence>
<evidence type="ECO:0000256" key="1">
    <source>
        <dbReference type="ARBA" id="ARBA00004123"/>
    </source>
</evidence>
<evidence type="ECO:0000256" key="6">
    <source>
        <dbReference type="ARBA" id="ARBA00022771"/>
    </source>
</evidence>
<feature type="domain" description="C2H2-type" evidence="14">
    <location>
        <begin position="885"/>
        <end position="903"/>
    </location>
</feature>
<dbReference type="GO" id="GO:0005634">
    <property type="term" value="C:nucleus"/>
    <property type="evidence" value="ECO:0007669"/>
    <property type="project" value="UniProtKB-SubCell"/>
</dbReference>
<dbReference type="GO" id="GO:0008270">
    <property type="term" value="F:zinc ion binding"/>
    <property type="evidence" value="ECO:0007669"/>
    <property type="project" value="UniProtKB-KW"/>
</dbReference>
<dbReference type="GO" id="GO:0001227">
    <property type="term" value="F:DNA-binding transcription repressor activity, RNA polymerase II-specific"/>
    <property type="evidence" value="ECO:0007669"/>
    <property type="project" value="UniProtKB-ARBA"/>
</dbReference>
<dbReference type="InterPro" id="IPR013087">
    <property type="entry name" value="Znf_C2H2_type"/>
</dbReference>
<dbReference type="GO" id="GO:0000785">
    <property type="term" value="C:chromatin"/>
    <property type="evidence" value="ECO:0007669"/>
    <property type="project" value="TreeGrafter"/>
</dbReference>
<dbReference type="FunFam" id="3.30.160.60:FF:001692">
    <property type="entry name" value="Transcriptional activator/repressor GIS1"/>
    <property type="match status" value="1"/>
</dbReference>
<keyword evidence="11" id="KW-0539">Nucleus</keyword>
<dbReference type="OrthoDB" id="9547406at2759"/>
<dbReference type="SMART" id="SM00558">
    <property type="entry name" value="JmjC"/>
    <property type="match status" value="1"/>
</dbReference>
<feature type="region of interest" description="Disordered" evidence="13">
    <location>
        <begin position="472"/>
        <end position="583"/>
    </location>
</feature>
<keyword evidence="4" id="KW-0479">Metal-binding</keyword>
<evidence type="ECO:0000259" key="16">
    <source>
        <dbReference type="PROSITE" id="PS51184"/>
    </source>
</evidence>
<feature type="compositionally biased region" description="Polar residues" evidence="13">
    <location>
        <begin position="345"/>
        <end position="354"/>
    </location>
</feature>
<feature type="compositionally biased region" description="Polar residues" evidence="13">
    <location>
        <begin position="750"/>
        <end position="761"/>
    </location>
</feature>
<dbReference type="PROSITE" id="PS50157">
    <property type="entry name" value="ZINC_FINGER_C2H2_2"/>
    <property type="match status" value="2"/>
</dbReference>
<evidence type="ECO:0000256" key="7">
    <source>
        <dbReference type="ARBA" id="ARBA00022833"/>
    </source>
</evidence>
<evidence type="ECO:0000256" key="4">
    <source>
        <dbReference type="ARBA" id="ARBA00022723"/>
    </source>
</evidence>
<keyword evidence="9" id="KW-0238">DNA-binding</keyword>
<dbReference type="Proteomes" id="UP000006968">
    <property type="component" value="Chromosome IV"/>
</dbReference>
<dbReference type="Pfam" id="PF02375">
    <property type="entry name" value="JmjN"/>
    <property type="match status" value="1"/>
</dbReference>
<evidence type="ECO:0000256" key="2">
    <source>
        <dbReference type="ARBA" id="ARBA00022491"/>
    </source>
</evidence>
<keyword evidence="3" id="KW-0597">Phosphoprotein</keyword>
<accession>J8Q3P2</accession>
<dbReference type="GO" id="GO:0045944">
    <property type="term" value="P:positive regulation of transcription by RNA polymerase II"/>
    <property type="evidence" value="ECO:0007669"/>
    <property type="project" value="UniProtKB-ARBA"/>
</dbReference>
<feature type="compositionally biased region" description="Polar residues" evidence="13">
    <location>
        <begin position="563"/>
        <end position="572"/>
    </location>
</feature>
<keyword evidence="18" id="KW-1185">Reference proteome</keyword>
<keyword evidence="8" id="KW-0805">Transcription regulation</keyword>
<dbReference type="PANTHER" id="PTHR10694:SF7">
    <property type="entry name" value="[HISTONE H3]-TRIMETHYL-L-LYSINE(9) DEMETHYLASE"/>
    <property type="match status" value="1"/>
</dbReference>
<evidence type="ECO:0000259" key="14">
    <source>
        <dbReference type="PROSITE" id="PS50157"/>
    </source>
</evidence>
<dbReference type="InterPro" id="IPR036236">
    <property type="entry name" value="Znf_C2H2_sf"/>
</dbReference>
<dbReference type="EMBL" id="ALIE01000041">
    <property type="protein sequence ID" value="EJS44293.1"/>
    <property type="molecule type" value="Genomic_DNA"/>
</dbReference>
<dbReference type="InterPro" id="IPR003347">
    <property type="entry name" value="JmjC_dom"/>
</dbReference>
<evidence type="ECO:0000313" key="18">
    <source>
        <dbReference type="Proteomes" id="UP000006968"/>
    </source>
</evidence>
<evidence type="ECO:0000256" key="13">
    <source>
        <dbReference type="SAM" id="MobiDB-lite"/>
    </source>
</evidence>
<feature type="domain" description="JmjN" evidence="15">
    <location>
        <begin position="12"/>
        <end position="53"/>
    </location>
</feature>
<dbReference type="FunFam" id="3.30.160.60:FF:000100">
    <property type="entry name" value="Zinc finger 45-like"/>
    <property type="match status" value="1"/>
</dbReference>
<reference evidence="17 18" key="1">
    <citation type="journal article" date="2013" name="BMC Genomics">
        <title>High quality de novo sequencing and assembly of the Saccharomyces arboricolus genome.</title>
        <authorList>
            <person name="Liti G."/>
            <person name="Nguyen Ba A.N."/>
            <person name="Blythe M."/>
            <person name="Mueller C.A."/>
            <person name="Bergstroem A."/>
            <person name="Cubillos F.A."/>
            <person name="Dafhnis-Calas F."/>
            <person name="Khoshraftar S."/>
            <person name="Malla S."/>
            <person name="Mehta N."/>
            <person name="Siow C.C."/>
            <person name="Warringer J."/>
            <person name="Moses A.M."/>
            <person name="Louis E.J."/>
            <person name="Nieduszynski C.A."/>
        </authorList>
    </citation>
    <scope>NUCLEOTIDE SEQUENCE [LARGE SCALE GENOMIC DNA]</scope>
    <source>
        <strain evidence="18">H-6 / AS 2.3317 / CBS 10644</strain>
    </source>
</reference>
<dbReference type="PROSITE" id="PS51183">
    <property type="entry name" value="JMJN"/>
    <property type="match status" value="1"/>
</dbReference>
<dbReference type="PROSITE" id="PS51184">
    <property type="entry name" value="JMJC"/>
    <property type="match status" value="1"/>
</dbReference>
<dbReference type="Pfam" id="PF00096">
    <property type="entry name" value="zf-C2H2"/>
    <property type="match status" value="1"/>
</dbReference>
<evidence type="ECO:0000256" key="10">
    <source>
        <dbReference type="ARBA" id="ARBA00023163"/>
    </source>
</evidence>
<evidence type="ECO:0000256" key="8">
    <source>
        <dbReference type="ARBA" id="ARBA00023015"/>
    </source>
</evidence>
<keyword evidence="5" id="KW-0677">Repeat</keyword>